<evidence type="ECO:0000259" key="1">
    <source>
        <dbReference type="Pfam" id="PF06276"/>
    </source>
</evidence>
<dbReference type="RefSeq" id="WP_306037929.1">
    <property type="nucleotide sequence ID" value="NZ_CP132302.1"/>
</dbReference>
<organism evidence="2 3">
    <name type="scientific">Shinella sumterensis</name>
    <dbReference type="NCBI Taxonomy" id="1967501"/>
    <lineage>
        <taxon>Bacteria</taxon>
        <taxon>Pseudomonadati</taxon>
        <taxon>Pseudomonadota</taxon>
        <taxon>Alphaproteobacteria</taxon>
        <taxon>Hyphomicrobiales</taxon>
        <taxon>Rhizobiaceae</taxon>
        <taxon>Shinella</taxon>
    </lineage>
</organism>
<dbReference type="EMBL" id="CP132302">
    <property type="protein sequence ID" value="WLR98104.1"/>
    <property type="molecule type" value="Genomic_DNA"/>
</dbReference>
<dbReference type="PRINTS" id="PR01714">
    <property type="entry name" value="2FE2SRDCTASE"/>
</dbReference>
<proteinExistence type="predicted"/>
<reference evidence="2 3" key="1">
    <citation type="submission" date="2023-08" db="EMBL/GenBank/DDBJ databases">
        <title>Pathogen: clinical or host-associated sample.</title>
        <authorList>
            <person name="Hergert J."/>
            <person name="Casey R."/>
            <person name="Wagner J."/>
            <person name="Young E.L."/>
            <person name="Oakeson K.F."/>
        </authorList>
    </citation>
    <scope>NUCLEOTIDE SEQUENCE [LARGE SCALE GENOMIC DNA]</scope>
    <source>
        <strain evidence="2 3">1760953</strain>
    </source>
</reference>
<name>A0AA50H8M7_9HYPH</name>
<protein>
    <submittedName>
        <fullName evidence="2">Siderophore-iron reductase FhuF</fullName>
    </submittedName>
</protein>
<gene>
    <name evidence="2" type="primary">fhuF</name>
    <name evidence="2" type="ORF">Q9313_03485</name>
</gene>
<dbReference type="NCBIfam" id="TIGR03951">
    <property type="entry name" value="Fe_III_red_FhuF"/>
    <property type="match status" value="1"/>
</dbReference>
<evidence type="ECO:0000313" key="2">
    <source>
        <dbReference type="EMBL" id="WLR98104.1"/>
    </source>
</evidence>
<dbReference type="AlphaFoldDB" id="A0AA50H8M7"/>
<feature type="domain" description="Aerobactin siderophore biosynthesis IucA/IucC-like C-terminal" evidence="1">
    <location>
        <begin position="74"/>
        <end position="213"/>
    </location>
</feature>
<dbReference type="InterPro" id="IPR022770">
    <property type="entry name" value="IucA/IucC-like_C"/>
</dbReference>
<evidence type="ECO:0000313" key="3">
    <source>
        <dbReference type="Proteomes" id="UP001234585"/>
    </source>
</evidence>
<dbReference type="Proteomes" id="UP001234585">
    <property type="component" value="Chromosome"/>
</dbReference>
<dbReference type="InterPro" id="IPR008090">
    <property type="entry name" value="Fe_iron_reduct"/>
</dbReference>
<accession>A0AA50H8M7</accession>
<keyword evidence="3" id="KW-1185">Reference proteome</keyword>
<dbReference type="GO" id="GO:0003824">
    <property type="term" value="F:catalytic activity"/>
    <property type="evidence" value="ECO:0007669"/>
    <property type="project" value="UniProtKB-ARBA"/>
</dbReference>
<sequence length="251" mass="27503">MTAGTTTQGAGAFAPGLKAIFSGEQAWCGEKMMLSSDLEDAIPLRDFLGGNGLRDALERYAAHHPAADRRAVASYWSLYYFSALNIPYVVARRAETRLPVSIDTMTIALAEDGLPRAFGLPDEGEWSEDGALLDVVAPLVETHLAPVVNALKEKAGIAARLAWTNAAVYIDYAFNTTDRSQPEGDDHWPSRPLFARQHLADGSRNPFYGCLRHDVEAEAIHCRRKVCCLRYMLPGIPACGELCALPELRKQ</sequence>
<dbReference type="Pfam" id="PF06276">
    <property type="entry name" value="FhuF"/>
    <property type="match status" value="1"/>
</dbReference>